<comment type="cofactor">
    <cofactor evidence="1">
        <name>Zn(2+)</name>
        <dbReference type="ChEBI" id="CHEBI:29105"/>
    </cofactor>
</comment>
<feature type="active site" evidence="5">
    <location>
        <position position="84"/>
    </location>
</feature>
<accession>I4Z256</accession>
<dbReference type="HOGENOM" id="CLU_021802_7_0_5"/>
<dbReference type="STRING" id="864069.MicloDRAFT_00011030"/>
<protein>
    <submittedName>
        <fullName evidence="7">Acetylornithine deacetylase/succinyldiaminopimelate desuccinylase-like deacylase</fullName>
    </submittedName>
</protein>
<dbReference type="Gene3D" id="3.30.70.360">
    <property type="match status" value="1"/>
</dbReference>
<dbReference type="SUPFAM" id="SSF55031">
    <property type="entry name" value="Bacterial exopeptidase dimerisation domain"/>
    <property type="match status" value="1"/>
</dbReference>
<evidence type="ECO:0000256" key="1">
    <source>
        <dbReference type="ARBA" id="ARBA00001947"/>
    </source>
</evidence>
<evidence type="ECO:0000256" key="5">
    <source>
        <dbReference type="PIRSR" id="PIRSR037238-1"/>
    </source>
</evidence>
<dbReference type="InterPro" id="IPR036264">
    <property type="entry name" value="Bact_exopeptidase_dim_dom"/>
</dbReference>
<evidence type="ECO:0000313" key="8">
    <source>
        <dbReference type="Proteomes" id="UP000003947"/>
    </source>
</evidence>
<dbReference type="GO" id="GO:0016787">
    <property type="term" value="F:hydrolase activity"/>
    <property type="evidence" value="ECO:0007669"/>
    <property type="project" value="UniProtKB-KW"/>
</dbReference>
<dbReference type="InterPro" id="IPR002933">
    <property type="entry name" value="Peptidase_M20"/>
</dbReference>
<name>I4Z256_9HYPH</name>
<keyword evidence="2" id="KW-0479">Metal-binding</keyword>
<dbReference type="PANTHER" id="PTHR43808">
    <property type="entry name" value="ACETYLORNITHINE DEACETYLASE"/>
    <property type="match status" value="1"/>
</dbReference>
<dbReference type="Pfam" id="PF01546">
    <property type="entry name" value="Peptidase_M20"/>
    <property type="match status" value="1"/>
</dbReference>
<keyword evidence="8" id="KW-1185">Reference proteome</keyword>
<dbReference type="NCBIfam" id="NF005678">
    <property type="entry name" value="PRK07473.1"/>
    <property type="match status" value="1"/>
</dbReference>
<dbReference type="PIRSF" id="PIRSF037238">
    <property type="entry name" value="Carboxypeptidase_G2"/>
    <property type="match status" value="1"/>
</dbReference>
<dbReference type="eggNOG" id="COG0624">
    <property type="taxonomic scope" value="Bacteria"/>
</dbReference>
<evidence type="ECO:0000313" key="7">
    <source>
        <dbReference type="EMBL" id="EIM30298.1"/>
    </source>
</evidence>
<dbReference type="InterPro" id="IPR050072">
    <property type="entry name" value="Peptidase_M20A"/>
</dbReference>
<gene>
    <name evidence="7" type="ORF">MicloDRAFT_00011030</name>
</gene>
<dbReference type="PANTHER" id="PTHR43808:SF9">
    <property type="entry name" value="BLL0789 PROTEIN"/>
    <property type="match status" value="1"/>
</dbReference>
<dbReference type="Gene3D" id="3.40.630.10">
    <property type="entry name" value="Zn peptidases"/>
    <property type="match status" value="1"/>
</dbReference>
<dbReference type="PATRIC" id="fig|864069.3.peg.1226"/>
<sequence>MDLSHFPIQPDSILKRLRRWVECESPSWDGAAVSAMAGLAAEDLRQMGATVHTIPGNKGYGDCALAEFGPAGAGPGILVLGHLDTVHERGSLAGPMPWREHEGRCYGPGAYDMKSGICLALEAIERLRREGISPKLPVRVLLTSDEESGSPSTRSLIEQTAREAKYVLVPEGSEPNGNLVSGRFPTTRFQLWTYGKPSHALLQRSAGRSAINAMAALLPRIEALNTPNCSFTVTYVRAGQMVATVPMESYAEIICTARAQDYLDEARALLEKLGSEEGVEIKVDIKARRPTWTPGPADERLWLQARDLARSTGLELNCEMLFGGSDGNFTGALGVPTLDALGPVGADAHQLTENIELSTLVPRGRVMAGLLATLE</sequence>
<dbReference type="RefSeq" id="WP_009489781.1">
    <property type="nucleotide sequence ID" value="NZ_CP141050.1"/>
</dbReference>
<evidence type="ECO:0000256" key="4">
    <source>
        <dbReference type="ARBA" id="ARBA00022833"/>
    </source>
</evidence>
<proteinExistence type="predicted"/>
<dbReference type="InterPro" id="IPR017150">
    <property type="entry name" value="Pept_M20_glutamate_carboxypep"/>
</dbReference>
<dbReference type="InterPro" id="IPR001261">
    <property type="entry name" value="ArgE/DapE_CS"/>
</dbReference>
<dbReference type="Proteomes" id="UP000003947">
    <property type="component" value="Unassembled WGS sequence"/>
</dbReference>
<feature type="domain" description="Peptidase M20 dimerisation" evidence="6">
    <location>
        <begin position="190"/>
        <end position="278"/>
    </location>
</feature>
<evidence type="ECO:0000256" key="2">
    <source>
        <dbReference type="ARBA" id="ARBA00022723"/>
    </source>
</evidence>
<dbReference type="SUPFAM" id="SSF53187">
    <property type="entry name" value="Zn-dependent exopeptidases"/>
    <property type="match status" value="1"/>
</dbReference>
<feature type="active site" description="Proton acceptor" evidence="5">
    <location>
        <position position="146"/>
    </location>
</feature>
<dbReference type="GO" id="GO:0046872">
    <property type="term" value="F:metal ion binding"/>
    <property type="evidence" value="ECO:0007669"/>
    <property type="project" value="UniProtKB-KW"/>
</dbReference>
<reference evidence="7 8" key="1">
    <citation type="submission" date="2012-02" db="EMBL/GenBank/DDBJ databases">
        <title>Improved High-Quality Draft sequence of Microvirga sp. WSM3557.</title>
        <authorList>
            <consortium name="US DOE Joint Genome Institute"/>
            <person name="Lucas S."/>
            <person name="Han J."/>
            <person name="Lapidus A."/>
            <person name="Cheng J.-F."/>
            <person name="Goodwin L."/>
            <person name="Pitluck S."/>
            <person name="Peters L."/>
            <person name="Zhang X."/>
            <person name="Detter J.C."/>
            <person name="Han C."/>
            <person name="Tapia R."/>
            <person name="Land M."/>
            <person name="Hauser L."/>
            <person name="Kyrpides N."/>
            <person name="Ivanova N."/>
            <person name="Pagani I."/>
            <person name="Brau L."/>
            <person name="Yates R."/>
            <person name="O'Hara G."/>
            <person name="Rui T."/>
            <person name="Howieson J."/>
            <person name="Reeve W."/>
            <person name="Woyke T."/>
        </authorList>
    </citation>
    <scope>NUCLEOTIDE SEQUENCE [LARGE SCALE GENOMIC DNA]</scope>
    <source>
        <strain evidence="7 8">WSM3557</strain>
    </source>
</reference>
<evidence type="ECO:0000256" key="3">
    <source>
        <dbReference type="ARBA" id="ARBA00022801"/>
    </source>
</evidence>
<dbReference type="InterPro" id="IPR011650">
    <property type="entry name" value="Peptidase_M20_dimer"/>
</dbReference>
<keyword evidence="4" id="KW-0862">Zinc</keyword>
<dbReference type="OrthoDB" id="9776600at2"/>
<dbReference type="AlphaFoldDB" id="I4Z256"/>
<evidence type="ECO:0000259" key="6">
    <source>
        <dbReference type="Pfam" id="PF07687"/>
    </source>
</evidence>
<organism evidence="7 8">
    <name type="scientific">Microvirga lotononidis</name>
    <dbReference type="NCBI Taxonomy" id="864069"/>
    <lineage>
        <taxon>Bacteria</taxon>
        <taxon>Pseudomonadati</taxon>
        <taxon>Pseudomonadota</taxon>
        <taxon>Alphaproteobacteria</taxon>
        <taxon>Hyphomicrobiales</taxon>
        <taxon>Methylobacteriaceae</taxon>
        <taxon>Microvirga</taxon>
    </lineage>
</organism>
<dbReference type="PROSITE" id="PS00758">
    <property type="entry name" value="ARGE_DAPE_CPG2_1"/>
    <property type="match status" value="1"/>
</dbReference>
<dbReference type="Pfam" id="PF07687">
    <property type="entry name" value="M20_dimer"/>
    <property type="match status" value="1"/>
</dbReference>
<dbReference type="EMBL" id="JH660639">
    <property type="protein sequence ID" value="EIM30298.1"/>
    <property type="molecule type" value="Genomic_DNA"/>
</dbReference>
<keyword evidence="3" id="KW-0378">Hydrolase</keyword>